<evidence type="ECO:0000313" key="9">
    <source>
        <dbReference type="EMBL" id="KAK0400992.1"/>
    </source>
</evidence>
<comment type="subcellular location">
    <subcellularLocation>
        <location evidence="2">Nucleus</location>
    </subcellularLocation>
</comment>
<dbReference type="GO" id="GO:0046872">
    <property type="term" value="F:metal ion binding"/>
    <property type="evidence" value="ECO:0007669"/>
    <property type="project" value="UniProtKB-KW"/>
</dbReference>
<keyword evidence="10" id="KW-1185">Reference proteome</keyword>
<dbReference type="GO" id="GO:0005634">
    <property type="term" value="C:nucleus"/>
    <property type="evidence" value="ECO:0007669"/>
    <property type="project" value="UniProtKB-SubCell"/>
</dbReference>
<dbReference type="Proteomes" id="UP001175271">
    <property type="component" value="Unassembled WGS sequence"/>
</dbReference>
<comment type="caution">
    <text evidence="9">The sequence shown here is derived from an EMBL/GenBank/DDBJ whole genome shotgun (WGS) entry which is preliminary data.</text>
</comment>
<evidence type="ECO:0000256" key="5">
    <source>
        <dbReference type="ARBA" id="ARBA00022723"/>
    </source>
</evidence>
<keyword evidence="5" id="KW-0479">Metal-binding</keyword>
<comment type="similarity">
    <text evidence="3">Belongs to the HARBI1 family.</text>
</comment>
<evidence type="ECO:0000256" key="4">
    <source>
        <dbReference type="ARBA" id="ARBA00022722"/>
    </source>
</evidence>
<dbReference type="InterPro" id="IPR045249">
    <property type="entry name" value="HARBI1-like"/>
</dbReference>
<evidence type="ECO:0000256" key="2">
    <source>
        <dbReference type="ARBA" id="ARBA00004123"/>
    </source>
</evidence>
<evidence type="ECO:0000256" key="3">
    <source>
        <dbReference type="ARBA" id="ARBA00006958"/>
    </source>
</evidence>
<protein>
    <recommendedName>
        <fullName evidence="8">DDE Tnp4 domain-containing protein</fullName>
    </recommendedName>
</protein>
<sequence length="369" mass="42222">MRAYVRSSHLEHQPSRFKLFEEYYNDEGSDDLRQFLRFSRADFDSLHETLRANLEKPRNHTYPISSKHRLAVFLRFIGHGPSFKAMETSFGIGYTTVYKIILEVAHAVLDSSLQLPLPTTDDLVASAKEFERSWNFPNCIAALDGKHIRTKAPDGGGSLFFNHKDFHSLVGLAWVDAHYRFLFFDVGAPGRRSDSSIYNDSPIPDLIRRMLPADREVDNELLPYVVVADQGFALTKYVLRPYGRHEAVRDKVKSEFNYRLSRARRVSENCFGIMASRFRILQCPLQMNADNARDVVAAIAVLHNFLRTKEMERGEDVLELLDGHVNAGALESLPELGSRQASQQGRQIRQKFAQYFYSPSGQLSHRDYA</sequence>
<feature type="domain" description="DDE Tnp4" evidence="8">
    <location>
        <begin position="143"/>
        <end position="304"/>
    </location>
</feature>
<evidence type="ECO:0000256" key="7">
    <source>
        <dbReference type="ARBA" id="ARBA00023242"/>
    </source>
</evidence>
<evidence type="ECO:0000313" key="10">
    <source>
        <dbReference type="Proteomes" id="UP001175271"/>
    </source>
</evidence>
<evidence type="ECO:0000256" key="1">
    <source>
        <dbReference type="ARBA" id="ARBA00001968"/>
    </source>
</evidence>
<organism evidence="9 10">
    <name type="scientific">Steinernema hermaphroditum</name>
    <dbReference type="NCBI Taxonomy" id="289476"/>
    <lineage>
        <taxon>Eukaryota</taxon>
        <taxon>Metazoa</taxon>
        <taxon>Ecdysozoa</taxon>
        <taxon>Nematoda</taxon>
        <taxon>Chromadorea</taxon>
        <taxon>Rhabditida</taxon>
        <taxon>Tylenchina</taxon>
        <taxon>Panagrolaimomorpha</taxon>
        <taxon>Strongyloidoidea</taxon>
        <taxon>Steinernematidae</taxon>
        <taxon>Steinernema</taxon>
    </lineage>
</organism>
<reference evidence="9" key="1">
    <citation type="submission" date="2023-06" db="EMBL/GenBank/DDBJ databases">
        <title>Genomic analysis of the entomopathogenic nematode Steinernema hermaphroditum.</title>
        <authorList>
            <person name="Schwarz E.M."/>
            <person name="Heppert J.K."/>
            <person name="Baniya A."/>
            <person name="Schwartz H.T."/>
            <person name="Tan C.-H."/>
            <person name="Antoshechkin I."/>
            <person name="Sternberg P.W."/>
            <person name="Goodrich-Blair H."/>
            <person name="Dillman A.R."/>
        </authorList>
    </citation>
    <scope>NUCLEOTIDE SEQUENCE</scope>
    <source>
        <strain evidence="9">PS9179</strain>
        <tissue evidence="9">Whole animal</tissue>
    </source>
</reference>
<evidence type="ECO:0000259" key="8">
    <source>
        <dbReference type="Pfam" id="PF13359"/>
    </source>
</evidence>
<dbReference type="GO" id="GO:0004518">
    <property type="term" value="F:nuclease activity"/>
    <property type="evidence" value="ECO:0007669"/>
    <property type="project" value="UniProtKB-KW"/>
</dbReference>
<dbReference type="Pfam" id="PF13359">
    <property type="entry name" value="DDE_Tnp_4"/>
    <property type="match status" value="1"/>
</dbReference>
<evidence type="ECO:0000256" key="6">
    <source>
        <dbReference type="ARBA" id="ARBA00022801"/>
    </source>
</evidence>
<dbReference type="GO" id="GO:0016787">
    <property type="term" value="F:hydrolase activity"/>
    <property type="evidence" value="ECO:0007669"/>
    <property type="project" value="UniProtKB-KW"/>
</dbReference>
<accession>A0AA39HAQ3</accession>
<name>A0AA39HAQ3_9BILA</name>
<dbReference type="InterPro" id="IPR027806">
    <property type="entry name" value="HARBI1_dom"/>
</dbReference>
<dbReference type="EMBL" id="JAUCMV010000004">
    <property type="protein sequence ID" value="KAK0400992.1"/>
    <property type="molecule type" value="Genomic_DNA"/>
</dbReference>
<gene>
    <name evidence="9" type="ORF">QR680_015545</name>
</gene>
<keyword evidence="4" id="KW-0540">Nuclease</keyword>
<dbReference type="PANTHER" id="PTHR22930:SF269">
    <property type="entry name" value="NUCLEASE HARBI1-LIKE PROTEIN"/>
    <property type="match status" value="1"/>
</dbReference>
<keyword evidence="6" id="KW-0378">Hydrolase</keyword>
<dbReference type="PANTHER" id="PTHR22930">
    <property type="match status" value="1"/>
</dbReference>
<keyword evidence="7" id="KW-0539">Nucleus</keyword>
<comment type="cofactor">
    <cofactor evidence="1">
        <name>a divalent metal cation</name>
        <dbReference type="ChEBI" id="CHEBI:60240"/>
    </cofactor>
</comment>
<dbReference type="AlphaFoldDB" id="A0AA39HAQ3"/>
<proteinExistence type="inferred from homology"/>